<dbReference type="PROSITE" id="PS50011">
    <property type="entry name" value="PROTEIN_KINASE_DOM"/>
    <property type="match status" value="1"/>
</dbReference>
<dbReference type="Gene3D" id="1.10.510.10">
    <property type="entry name" value="Transferase(Phosphotransferase) domain 1"/>
    <property type="match status" value="1"/>
</dbReference>
<evidence type="ECO:0000313" key="2">
    <source>
        <dbReference type="EMBL" id="KAK8881270.1"/>
    </source>
</evidence>
<dbReference type="InterPro" id="IPR011009">
    <property type="entry name" value="Kinase-like_dom_sf"/>
</dbReference>
<proteinExistence type="predicted"/>
<dbReference type="SMART" id="SM00220">
    <property type="entry name" value="S_TKc"/>
    <property type="match status" value="1"/>
</dbReference>
<dbReference type="InterPro" id="IPR000719">
    <property type="entry name" value="Prot_kinase_dom"/>
</dbReference>
<name>A0ABR2JTR8_9EUKA</name>
<dbReference type="PANTHER" id="PTHR23257:SF958">
    <property type="entry name" value="SERINE_THREONINE-PROTEIN KINASE WNK4"/>
    <property type="match status" value="1"/>
</dbReference>
<feature type="domain" description="Protein kinase" evidence="1">
    <location>
        <begin position="10"/>
        <end position="249"/>
    </location>
</feature>
<keyword evidence="3" id="KW-1185">Reference proteome</keyword>
<protein>
    <recommendedName>
        <fullName evidence="1">Protein kinase domain-containing protein</fullName>
    </recommendedName>
</protein>
<dbReference type="PROSITE" id="PS00108">
    <property type="entry name" value="PROTEIN_KINASE_ST"/>
    <property type="match status" value="1"/>
</dbReference>
<dbReference type="PANTHER" id="PTHR23257">
    <property type="entry name" value="SERINE-THREONINE PROTEIN KINASE"/>
    <property type="match status" value="1"/>
</dbReference>
<evidence type="ECO:0000259" key="1">
    <source>
        <dbReference type="PROSITE" id="PS50011"/>
    </source>
</evidence>
<accession>A0ABR2JTR8</accession>
<comment type="caution">
    <text evidence="2">The sequence shown here is derived from an EMBL/GenBank/DDBJ whole genome shotgun (WGS) entry which is preliminary data.</text>
</comment>
<reference evidence="2 3" key="1">
    <citation type="submission" date="2024-04" db="EMBL/GenBank/DDBJ databases">
        <title>Tritrichomonas musculus Genome.</title>
        <authorList>
            <person name="Alves-Ferreira E."/>
            <person name="Grigg M."/>
            <person name="Lorenzi H."/>
            <person name="Galac M."/>
        </authorList>
    </citation>
    <scope>NUCLEOTIDE SEQUENCE [LARGE SCALE GENOMIC DNA]</scope>
    <source>
        <strain evidence="2 3">EAF2021</strain>
    </source>
</reference>
<dbReference type="EMBL" id="JAPFFF010000010">
    <property type="protein sequence ID" value="KAK8881270.1"/>
    <property type="molecule type" value="Genomic_DNA"/>
</dbReference>
<dbReference type="InterPro" id="IPR050167">
    <property type="entry name" value="Ser_Thr_protein_kinase"/>
</dbReference>
<evidence type="ECO:0000313" key="3">
    <source>
        <dbReference type="Proteomes" id="UP001470230"/>
    </source>
</evidence>
<dbReference type="SUPFAM" id="SSF56112">
    <property type="entry name" value="Protein kinase-like (PK-like)"/>
    <property type="match status" value="1"/>
</dbReference>
<gene>
    <name evidence="2" type="ORF">M9Y10_004004</name>
</gene>
<dbReference type="Proteomes" id="UP001470230">
    <property type="component" value="Unassembled WGS sequence"/>
</dbReference>
<dbReference type="InterPro" id="IPR008271">
    <property type="entry name" value="Ser/Thr_kinase_AS"/>
</dbReference>
<dbReference type="Pfam" id="PF00069">
    <property type="entry name" value="Pkinase"/>
    <property type="match status" value="1"/>
</dbReference>
<sequence length="249" mass="28350">MIKFFDLSNYKCQLLIGKGGFGKVYQVQEIETGKKFTAKTSIKEIKDDKKNPAESLALYREIKLMSSLNHPAILKFIGFSPVDFEGNSHPTIITTFASNKSLRYIIECEIKALSLDEWDMTKKLINIYGIASGMKYLHSHSIIHRDLKPDNILLDDYLFPLIADFGLSKMTSNTRDSLNYQSLAGIKGTPIYLAPECLENDEYSPATDVYAYGIVVYEIMTGENPFAHFYQSKNLAILIKKNMFRRLQT</sequence>
<organism evidence="2 3">
    <name type="scientific">Tritrichomonas musculus</name>
    <dbReference type="NCBI Taxonomy" id="1915356"/>
    <lineage>
        <taxon>Eukaryota</taxon>
        <taxon>Metamonada</taxon>
        <taxon>Parabasalia</taxon>
        <taxon>Tritrichomonadida</taxon>
        <taxon>Tritrichomonadidae</taxon>
        <taxon>Tritrichomonas</taxon>
    </lineage>
</organism>